<comment type="caution">
    <text evidence="2">The sequence shown here is derived from an EMBL/GenBank/DDBJ whole genome shotgun (WGS) entry which is preliminary data.</text>
</comment>
<dbReference type="Gene3D" id="3.30.420.40">
    <property type="match status" value="1"/>
</dbReference>
<sequence>MEKKLLFALDIGTRSVVGLVGEQTAAGIKVLCAERQEHTTRAMLDGQIHDVPEVAKVLARVTARLTDKVGELKKVSVAAAGRALCTLRAGAEIDCGGRGALTGDDERALELAAIQTAQHQLATTKAVADPTGYYCVGYSVVRFTLDGTAMKSLVGQRGKSAAIEVIATFLPRQVIDSLQAAIETVGLEMATLTLEPIAAINVLIPPTMRHLNLTLVDVGAGTSDVAITRDGSVIGYGMVPFAGDEVTEAVSQAYLLDFKVAEMLKRRLGDARKKVQFTDVLGVSHKLVAREIVERISPVVTDLAQAIAAQILALNSVPPQAVLLVGGGSLTPGLPESLAAALDIAPSRVAIRRPDTVDSLLDIPAELVAPDGVTPLGILRLAGGRSLTFVQVTLNGQPLRLFNLGKLTVADALLVAGIDVRSLHGRPGLGFTVTINGQKRFLPGSMGQPGYILVNGAEASFGDSLAEGDIVKVEKGKNGSSPRPAVGDLCPVPAPFTVIIDNELMTAGPLITVNGKAATAETSLADRDQVVCRQPATLAELLTLAGRPTDSREYRYIVNGGERTFVRSPEYMVNGVRCGPAAPVNDNDIIVTLTAASPTLADLLGLDAEAEEAYIVLFNGGNCRVPLRRWSITVAGKPATPADAVRPGSYIDYSCYEIQPMVSDVLLAAEFDPRSLPAGSRVGILVNGEAAEFTTPVKNGDKVDVAIGKII</sequence>
<dbReference type="SUPFAM" id="SSF53067">
    <property type="entry name" value="Actin-like ATPase domain"/>
    <property type="match status" value="2"/>
</dbReference>
<dbReference type="InterPro" id="IPR003494">
    <property type="entry name" value="SHS2_FtsA"/>
</dbReference>
<dbReference type="InterPro" id="IPR050696">
    <property type="entry name" value="FtsA/MreB"/>
</dbReference>
<keyword evidence="2" id="KW-0131">Cell cycle</keyword>
<evidence type="ECO:0000313" key="3">
    <source>
        <dbReference type="Proteomes" id="UP001254848"/>
    </source>
</evidence>
<dbReference type="CDD" id="cd24004">
    <property type="entry name" value="ASKHA_NBD_PilM-like"/>
    <property type="match status" value="1"/>
</dbReference>
<protein>
    <submittedName>
        <fullName evidence="2">Cell division FtsA domain-containing protein</fullName>
    </submittedName>
</protein>
<keyword evidence="2" id="KW-0132">Cell division</keyword>
<feature type="domain" description="SHS2" evidence="1">
    <location>
        <begin position="6"/>
        <end position="203"/>
    </location>
</feature>
<dbReference type="PANTHER" id="PTHR32432:SF3">
    <property type="entry name" value="ETHANOLAMINE UTILIZATION PROTEIN EUTJ"/>
    <property type="match status" value="1"/>
</dbReference>
<accession>A0ABU3P1Q9</accession>
<evidence type="ECO:0000313" key="2">
    <source>
        <dbReference type="EMBL" id="MDT8902967.1"/>
    </source>
</evidence>
<gene>
    <name evidence="2" type="ORF">Q4T40_17120</name>
</gene>
<dbReference type="GO" id="GO:0051301">
    <property type="term" value="P:cell division"/>
    <property type="evidence" value="ECO:0007669"/>
    <property type="project" value="UniProtKB-KW"/>
</dbReference>
<dbReference type="RefSeq" id="WP_413781430.1">
    <property type="nucleotide sequence ID" value="NZ_JAUOZS010000001.1"/>
</dbReference>
<reference evidence="2 3" key="1">
    <citation type="submission" date="2023-07" db="EMBL/GenBank/DDBJ databases">
        <title>The novel representative of Negativicutes class, Anaeroselena agilis gen. nov. sp. nov.</title>
        <authorList>
            <person name="Prokofeva M.I."/>
            <person name="Elcheninov A.G."/>
            <person name="Klyukina A."/>
            <person name="Kublanov I.V."/>
            <person name="Frolov E.N."/>
            <person name="Podosokorskaya O.A."/>
        </authorList>
    </citation>
    <scope>NUCLEOTIDE SEQUENCE [LARGE SCALE GENOMIC DNA]</scope>
    <source>
        <strain evidence="2 3">4137-cl</strain>
    </source>
</reference>
<proteinExistence type="predicted"/>
<organism evidence="2 3">
    <name type="scientific">Anaeroselena agilis</name>
    <dbReference type="NCBI Taxonomy" id="3063788"/>
    <lineage>
        <taxon>Bacteria</taxon>
        <taxon>Bacillati</taxon>
        <taxon>Bacillota</taxon>
        <taxon>Negativicutes</taxon>
        <taxon>Acetonemataceae</taxon>
        <taxon>Anaeroselena</taxon>
    </lineage>
</organism>
<keyword evidence="3" id="KW-1185">Reference proteome</keyword>
<dbReference type="SMART" id="SM00842">
    <property type="entry name" value="FtsA"/>
    <property type="match status" value="1"/>
</dbReference>
<dbReference type="Proteomes" id="UP001254848">
    <property type="component" value="Unassembled WGS sequence"/>
</dbReference>
<dbReference type="PANTHER" id="PTHR32432">
    <property type="entry name" value="CELL DIVISION PROTEIN FTSA-RELATED"/>
    <property type="match status" value="1"/>
</dbReference>
<dbReference type="InterPro" id="IPR043129">
    <property type="entry name" value="ATPase_NBD"/>
</dbReference>
<dbReference type="Pfam" id="PF14450">
    <property type="entry name" value="FtsA"/>
    <property type="match status" value="1"/>
</dbReference>
<name>A0ABU3P1Q9_9FIRM</name>
<dbReference type="EMBL" id="JAUOZS010000001">
    <property type="protein sequence ID" value="MDT8902967.1"/>
    <property type="molecule type" value="Genomic_DNA"/>
</dbReference>
<evidence type="ECO:0000259" key="1">
    <source>
        <dbReference type="SMART" id="SM00842"/>
    </source>
</evidence>